<organism evidence="8 9">
    <name type="scientific">Stephania cephalantha</name>
    <dbReference type="NCBI Taxonomy" id="152367"/>
    <lineage>
        <taxon>Eukaryota</taxon>
        <taxon>Viridiplantae</taxon>
        <taxon>Streptophyta</taxon>
        <taxon>Embryophyta</taxon>
        <taxon>Tracheophyta</taxon>
        <taxon>Spermatophyta</taxon>
        <taxon>Magnoliopsida</taxon>
        <taxon>Ranunculales</taxon>
        <taxon>Menispermaceae</taxon>
        <taxon>Menispermoideae</taxon>
        <taxon>Cissampelideae</taxon>
        <taxon>Stephania</taxon>
    </lineage>
</organism>
<proteinExistence type="predicted"/>
<gene>
    <name evidence="8" type="ORF">Scep_006079</name>
</gene>
<dbReference type="PANTHER" id="PTHR31234:SF35">
    <property type="entry name" value="LATE EMBRYOGENESIS ABUNDANT (LEA) HYDROXYPROLINE-RICH GLYCOPROTEIN FAMILY"/>
    <property type="match status" value="1"/>
</dbReference>
<dbReference type="GO" id="GO:0098542">
    <property type="term" value="P:defense response to other organism"/>
    <property type="evidence" value="ECO:0007669"/>
    <property type="project" value="InterPro"/>
</dbReference>
<keyword evidence="9" id="KW-1185">Reference proteome</keyword>
<reference evidence="8 9" key="1">
    <citation type="submission" date="2024-01" db="EMBL/GenBank/DDBJ databases">
        <title>Genome assemblies of Stephania.</title>
        <authorList>
            <person name="Yang L."/>
        </authorList>
    </citation>
    <scope>NUCLEOTIDE SEQUENCE [LARGE SCALE GENOMIC DNA]</scope>
    <source>
        <strain evidence="8">JXDWG</strain>
        <tissue evidence="8">Leaf</tissue>
    </source>
</reference>
<dbReference type="PANTHER" id="PTHR31234">
    <property type="entry name" value="LATE EMBRYOGENESIS ABUNDANT (LEA) HYDROXYPROLINE-RICH GLYCOPROTEIN FAMILY"/>
    <property type="match status" value="1"/>
</dbReference>
<evidence type="ECO:0000259" key="7">
    <source>
        <dbReference type="Pfam" id="PF03168"/>
    </source>
</evidence>
<accession>A0AAP0PKH9</accession>
<keyword evidence="4 6" id="KW-0472">Membrane</keyword>
<comment type="subcellular location">
    <subcellularLocation>
        <location evidence="1">Membrane</location>
        <topology evidence="1">Single-pass membrane protein</topology>
    </subcellularLocation>
</comment>
<evidence type="ECO:0000256" key="1">
    <source>
        <dbReference type="ARBA" id="ARBA00004167"/>
    </source>
</evidence>
<evidence type="ECO:0000256" key="4">
    <source>
        <dbReference type="ARBA" id="ARBA00023136"/>
    </source>
</evidence>
<feature type="region of interest" description="Disordered" evidence="5">
    <location>
        <begin position="1"/>
        <end position="40"/>
    </location>
</feature>
<evidence type="ECO:0000313" key="8">
    <source>
        <dbReference type="EMBL" id="KAK9147322.1"/>
    </source>
</evidence>
<dbReference type="Proteomes" id="UP001419268">
    <property type="component" value="Unassembled WGS sequence"/>
</dbReference>
<feature type="compositionally biased region" description="Pro residues" evidence="5">
    <location>
        <begin position="16"/>
        <end position="31"/>
    </location>
</feature>
<feature type="domain" description="Late embryogenesis abundant protein LEA-2 subgroup" evidence="7">
    <location>
        <begin position="121"/>
        <end position="229"/>
    </location>
</feature>
<dbReference type="EMBL" id="JBBNAG010000003">
    <property type="protein sequence ID" value="KAK9147322.1"/>
    <property type="molecule type" value="Genomic_DNA"/>
</dbReference>
<comment type="caution">
    <text evidence="8">The sequence shown here is derived from an EMBL/GenBank/DDBJ whole genome shotgun (WGS) entry which is preliminary data.</text>
</comment>
<dbReference type="InterPro" id="IPR004864">
    <property type="entry name" value="LEA_2"/>
</dbReference>
<dbReference type="Pfam" id="PF03168">
    <property type="entry name" value="LEA_2"/>
    <property type="match status" value="1"/>
</dbReference>
<dbReference type="GO" id="GO:0005886">
    <property type="term" value="C:plasma membrane"/>
    <property type="evidence" value="ECO:0007669"/>
    <property type="project" value="TreeGrafter"/>
</dbReference>
<evidence type="ECO:0000256" key="6">
    <source>
        <dbReference type="SAM" id="Phobius"/>
    </source>
</evidence>
<sequence length="256" mass="28686">MKPALQKPPGYRDPAQPQPQPQPPPPQPKPAPSMRKAYVPPSFHPKRKRRLNFCSCRRCCCLLCVSLLVVVIMVAVASAVFYIWFDPKLPKFHLQSLKTPKFNVSVKPDGTFLDARTVARVEATNPNHKLRFEYGETEVRASVGDDDVDDDDVELGSGHVPGFVQGRRNTTVLKFETEVRGAQIEDGIGRKLKVWHRTNELVVSVEIRTRFGIGVDKFRLGMVPVRVRCGGVSLKKLDAGATPQCSINILKWINLH</sequence>
<evidence type="ECO:0000256" key="5">
    <source>
        <dbReference type="SAM" id="MobiDB-lite"/>
    </source>
</evidence>
<keyword evidence="2 6" id="KW-0812">Transmembrane</keyword>
<keyword evidence="3 6" id="KW-1133">Transmembrane helix</keyword>
<evidence type="ECO:0000313" key="9">
    <source>
        <dbReference type="Proteomes" id="UP001419268"/>
    </source>
</evidence>
<name>A0AAP0PKH9_9MAGN</name>
<dbReference type="InterPro" id="IPR044839">
    <property type="entry name" value="NDR1-like"/>
</dbReference>
<evidence type="ECO:0000256" key="3">
    <source>
        <dbReference type="ARBA" id="ARBA00022989"/>
    </source>
</evidence>
<protein>
    <recommendedName>
        <fullName evidence="7">Late embryogenesis abundant protein LEA-2 subgroup domain-containing protein</fullName>
    </recommendedName>
</protein>
<feature type="transmembrane region" description="Helical" evidence="6">
    <location>
        <begin position="59"/>
        <end position="85"/>
    </location>
</feature>
<evidence type="ECO:0000256" key="2">
    <source>
        <dbReference type="ARBA" id="ARBA00022692"/>
    </source>
</evidence>
<dbReference type="AlphaFoldDB" id="A0AAP0PKH9"/>